<protein>
    <submittedName>
        <fullName evidence="1">Uncharacterized protein</fullName>
    </submittedName>
</protein>
<dbReference type="EMBL" id="VIWT01000008">
    <property type="protein sequence ID" value="TWF71681.1"/>
    <property type="molecule type" value="Genomic_DNA"/>
</dbReference>
<name>A0A561S9Y1_9ACTN</name>
<keyword evidence="2" id="KW-1185">Reference proteome</keyword>
<organism evidence="1 2">
    <name type="scientific">Kitasatospora viridis</name>
    <dbReference type="NCBI Taxonomy" id="281105"/>
    <lineage>
        <taxon>Bacteria</taxon>
        <taxon>Bacillati</taxon>
        <taxon>Actinomycetota</taxon>
        <taxon>Actinomycetes</taxon>
        <taxon>Kitasatosporales</taxon>
        <taxon>Streptomycetaceae</taxon>
        <taxon>Kitasatospora</taxon>
    </lineage>
</organism>
<dbReference type="Proteomes" id="UP000317940">
    <property type="component" value="Unassembled WGS sequence"/>
</dbReference>
<evidence type="ECO:0000313" key="2">
    <source>
        <dbReference type="Proteomes" id="UP000317940"/>
    </source>
</evidence>
<gene>
    <name evidence="1" type="ORF">FHX73_1852</name>
</gene>
<reference evidence="1 2" key="1">
    <citation type="submission" date="2019-06" db="EMBL/GenBank/DDBJ databases">
        <title>Sequencing the genomes of 1000 actinobacteria strains.</title>
        <authorList>
            <person name="Klenk H.-P."/>
        </authorList>
    </citation>
    <scope>NUCLEOTIDE SEQUENCE [LARGE SCALE GENOMIC DNA]</scope>
    <source>
        <strain evidence="1 2">DSM 44826</strain>
    </source>
</reference>
<dbReference type="RefSeq" id="WP_344571159.1">
    <property type="nucleotide sequence ID" value="NZ_BAAAMZ010000022.1"/>
</dbReference>
<proteinExistence type="predicted"/>
<comment type="caution">
    <text evidence="1">The sequence shown here is derived from an EMBL/GenBank/DDBJ whole genome shotgun (WGS) entry which is preliminary data.</text>
</comment>
<dbReference type="AlphaFoldDB" id="A0A561S9Y1"/>
<sequence length="127" mass="13990">MDQSPVAQSENAKARRDLPGELSALMDGQDALRSAQWYPAQSGDLLTVRWPASGALPAIEEMYEVVRDEWDELTLQLRSHTYPETFASSAGAFARECTPDDPFFGPWMEAGPHRLTIVRGGMVIHGG</sequence>
<accession>A0A561S9Y1</accession>
<evidence type="ECO:0000313" key="1">
    <source>
        <dbReference type="EMBL" id="TWF71681.1"/>
    </source>
</evidence>